<dbReference type="GO" id="GO:0007274">
    <property type="term" value="P:neuromuscular synaptic transmission"/>
    <property type="evidence" value="ECO:0007669"/>
    <property type="project" value="UniProtKB-ARBA"/>
</dbReference>
<dbReference type="EMBL" id="HBUF01344252">
    <property type="protein sequence ID" value="CAG6707558.1"/>
    <property type="molecule type" value="Transcribed_RNA"/>
</dbReference>
<dbReference type="InterPro" id="IPR000742">
    <property type="entry name" value="EGF"/>
</dbReference>
<dbReference type="GO" id="GO:0051124">
    <property type="term" value="P:synaptic assembly at neuromuscular junction"/>
    <property type="evidence" value="ECO:0007669"/>
    <property type="project" value="UniProtKB-ARBA"/>
</dbReference>
<evidence type="ECO:0000256" key="15">
    <source>
        <dbReference type="ARBA" id="ARBA00084038"/>
    </source>
</evidence>
<reference evidence="20" key="1">
    <citation type="submission" date="2021-05" db="EMBL/GenBank/DDBJ databases">
        <authorList>
            <person name="Alioto T."/>
            <person name="Alioto T."/>
            <person name="Gomez Garrido J."/>
        </authorList>
    </citation>
    <scope>NUCLEOTIDE SEQUENCE</scope>
</reference>
<dbReference type="Gene3D" id="2.120.10.30">
    <property type="entry name" value="TolB, C-terminal domain"/>
    <property type="match status" value="1"/>
</dbReference>
<dbReference type="FunFam" id="2.10.25.10:FF:000013">
    <property type="entry name" value="Teneurin transmembrane protein 4"/>
    <property type="match status" value="1"/>
</dbReference>
<keyword evidence="10 18" id="KW-1133">Transmembrane helix</keyword>
<evidence type="ECO:0000256" key="16">
    <source>
        <dbReference type="PROSITE-ProRule" id="PRU00076"/>
    </source>
</evidence>
<evidence type="ECO:0000313" key="20">
    <source>
        <dbReference type="EMBL" id="CAG6707561.1"/>
    </source>
</evidence>
<dbReference type="GO" id="GO:0042803">
    <property type="term" value="F:protein homodimerization activity"/>
    <property type="evidence" value="ECO:0007669"/>
    <property type="project" value="UniProtKB-ARBA"/>
</dbReference>
<keyword evidence="9" id="KW-0524">Neurogenesis</keyword>
<dbReference type="GO" id="GO:0046982">
    <property type="term" value="F:protein heterodimerization activity"/>
    <property type="evidence" value="ECO:0007669"/>
    <property type="project" value="UniProtKB-ARBA"/>
</dbReference>
<dbReference type="SUPFAM" id="SSF57196">
    <property type="entry name" value="EGF/Laminin"/>
    <property type="match status" value="1"/>
</dbReference>
<dbReference type="GO" id="GO:0099559">
    <property type="term" value="P:maintenance of alignment of postsynaptic density and presynaptic active zone"/>
    <property type="evidence" value="ECO:0007669"/>
    <property type="project" value="UniProtKB-ARBA"/>
</dbReference>
<dbReference type="CDD" id="cd00054">
    <property type="entry name" value="EGF_CA"/>
    <property type="match status" value="2"/>
</dbReference>
<protein>
    <recommendedName>
        <fullName evidence="15">Tenascin-like protein</fullName>
    </recommendedName>
</protein>
<evidence type="ECO:0000256" key="12">
    <source>
        <dbReference type="ARBA" id="ARBA00023157"/>
    </source>
</evidence>
<dbReference type="InterPro" id="IPR057627">
    <property type="entry name" value="FN-plug_TEN1-4"/>
</dbReference>
<feature type="disulfide bond" evidence="16">
    <location>
        <begin position="575"/>
        <end position="585"/>
    </location>
</feature>
<dbReference type="PROSITE" id="PS01186">
    <property type="entry name" value="EGF_2"/>
    <property type="match status" value="4"/>
</dbReference>
<dbReference type="Gene3D" id="2.60.120.260">
    <property type="entry name" value="Galactose-binding domain-like"/>
    <property type="match status" value="1"/>
</dbReference>
<evidence type="ECO:0000259" key="19">
    <source>
        <dbReference type="PROSITE" id="PS50026"/>
    </source>
</evidence>
<feature type="disulfide bond" evidence="16">
    <location>
        <begin position="596"/>
        <end position="605"/>
    </location>
</feature>
<evidence type="ECO:0000256" key="10">
    <source>
        <dbReference type="ARBA" id="ARBA00022989"/>
    </source>
</evidence>
<comment type="similarity">
    <text evidence="2">Belongs to the tenascin family. Teneurin subfamily.</text>
</comment>
<dbReference type="Gene3D" id="2.10.25.10">
    <property type="entry name" value="Laminin"/>
    <property type="match status" value="6"/>
</dbReference>
<dbReference type="Pfam" id="PF15636">
    <property type="entry name" value="Tox-GHH"/>
    <property type="match status" value="1"/>
</dbReference>
<keyword evidence="6 18" id="KW-0812">Transmembrane</keyword>
<evidence type="ECO:0000256" key="18">
    <source>
        <dbReference type="SAM" id="Phobius"/>
    </source>
</evidence>
<feature type="disulfide bond" evidence="16">
    <location>
        <begin position="395"/>
        <end position="404"/>
    </location>
</feature>
<keyword evidence="7" id="KW-0677">Repeat</keyword>
<dbReference type="Pfam" id="PF25020">
    <property type="entry name" value="TTR_TEN1-4"/>
    <property type="match status" value="1"/>
</dbReference>
<accession>A0A8D8UPN2</accession>
<evidence type="ECO:0000256" key="7">
    <source>
        <dbReference type="ARBA" id="ARBA00022737"/>
    </source>
</evidence>
<dbReference type="GO" id="GO:0048513">
    <property type="term" value="P:animal organ development"/>
    <property type="evidence" value="ECO:0007669"/>
    <property type="project" value="UniProtKB-ARBA"/>
</dbReference>
<evidence type="ECO:0000256" key="17">
    <source>
        <dbReference type="SAM" id="MobiDB-lite"/>
    </source>
</evidence>
<dbReference type="Pfam" id="PF23093">
    <property type="entry name" value="GBD_Tenm3"/>
    <property type="match status" value="1"/>
</dbReference>
<keyword evidence="3" id="KW-1003">Cell membrane</keyword>
<dbReference type="InterPro" id="IPR008969">
    <property type="entry name" value="CarboxyPept-like_regulatory"/>
</dbReference>
<dbReference type="GO" id="GO:0034116">
    <property type="term" value="P:positive regulation of heterotypic cell-cell adhesion"/>
    <property type="evidence" value="ECO:0007669"/>
    <property type="project" value="UniProtKB-ARBA"/>
</dbReference>
<dbReference type="InterPro" id="IPR056822">
    <property type="entry name" value="TEN_NHL"/>
</dbReference>
<feature type="transmembrane region" description="Helical" evidence="18">
    <location>
        <begin position="105"/>
        <end position="126"/>
    </location>
</feature>
<sequence length="2637" mass="296626">MHHSQYALSELEHPNIRSDYGSNTGKKLNTASRYGPSSMQDACNGSQCGSKLPSGGMSHHQMGNAPVVMPVFPLRPTESASHYSPYSPSRFNVDDSYQYKFSWKYCSIALIILSCFLTAISIYLYFAKSLLTSPDCIPRIDDLKAVAHENLQTFHESTTFAVDITKDSISNLTTGVSSSGPIGMTDFSQVPDSYEETPSVVELKDFNSIITATIPSFQFWNSDFNIEQSVFFRFNFDLPRGSNFAVYGRRNVAPSITNYDFSEFIKGGKINQKRSVDSILDESVSFTSHLSHHTMSKRSESEVNFVQVHILKFLTSGKWFLSVYNDDVKTHEIKLLIKEAEGVSSTCPNGCSGHGSCYLGNCDCIDGYEGTDCSKSVCPVLCSNHGKYGGGICHCENGWKGAECDIPATDCQYSDCSGHGSCIEGLCQCQPGWKGIGCQEVDCLDPICSNHGICHQGKCFCKAGWQGVSCEQVDKQVFQCLPTCSEHGMYDLTTSACSCDPLWTGSDCSQALCNLDCGRHGTCDQGKCLCDKGWTGEKCDQLPCDWRCQEHGQCKNGTCVCSQGWNGKHCTLPGCPNACNRHGTCSFENEEYKCVCSEGWAGVDCNIKLEMSCNDETDNDKDGVTDCSDSDCCSQPVCSDQPHIMCLASNDPVEVLLRKQPPSVTASFYQRVKFLVEENSVQSYAHMDEYSESEFWNSFTPRRVAVVRGQVLSVQGLGITGIRVSVDKDSGRFGFTLTRGGGWFDMLVNGGGAVTLQFQRSPYRPQTRTVFIPWNQIVVLPPVHMQLSDASDIFRETAIGVTPSYAPTGSMENFASNFLEPCLAHDEVVLSPVIVSTWMPEKIGGLPGRSLVFAETQILQESIQIPGSDLHLTYRSSLSSGYLSSILIHLTHAEIPSTLDKVHVRVEIEGSVHTKTYEADPNLTHVFTWNKRNVYKQKVYGVAQCKISIGYKHESCSSIVWETQTCTLQGFDVDISDIGGWSLDVHHHYNFHEGILQKGDGSSLHLKHEFPRTVSVVMGTGLQRPLVCKDCDGVARDARLLTPVALTSGPDGSLYVGDFNLVRRLTPEGNVFTVLQLSATQVSYQYYLALSPADGHLYISDAEKHQILRVLSLESVTDPSINWEVAVGSGERCIPGDETNCGDNGPALSAKLSHPKGLTIKADKTMFIADGTNIRVVNPEGIIHTLIGHHKHHNMWSPFNCHRAFPASTAQLQWPTGLALSPLDDTLHFIDDRVIFKLTNDLKVKIVAGIPLHCRTSDKDKERVKEKMRNTKKSLVQDDSVKASNMDLGSLTALAFSPSGDLYIADIDARKVNALRVIDSTGRMFDFAGRWQSDKRNCNTTSCVEFEKNSKETLLTSTARFTTISALSVSSDGVVNVADQGSLHILALQHYLPTHDEHGEFKIPYPATNEIYVFNRYGQHITTRDMTSGKPRYSFLYSKNTSFGKLSTITDASGNKINFLRDYSNVVSAIENTQDHKSELNISGVGLLTRFVEKGKTEIELNYHANTGLLSSRYDSTIGGGATFQYEYDEHGRISKVILPTGETLNYGVKLSPYDELEVQMGSSLVTFEHLKHSPYTVNMSMSENQNKLLTLKDGFSGSSDIISHRNGSFSFRNSLSEVSECTKNLKHPILKLSLPVEAEILPLCNKQTLQRGPYTNVMMWNYTLVGDAGSNHQTLFRHLLVNNTHVLGVKYEQAKALETVYDKFNNALLKISYAQTGLPMSWQVGNFLSPVMVKYDRFNRLEQWQWGEQLERYSYKRHGLIDEIHSKQDGATKFSYNELHLLSNIQLPTGRKFTFMYDEQSGLRHIVLPSGTRHSFSAQPSFGFIRYTYTLPGSSHPYLQHYTAAGGLLQTVFPAGARILYRYYDSGQLAEIVHGDGATYFKWWLDKDLPSQILHSDREFEYRLDMQFVGSMLTEQRIDFGPKSGLNNAKLTYEYDSNFRISMIQGRIGGQSLMNHPIEYNAKTGAKQLIGQFTINWPQENEMTLSDMTASFTRIKNQHFQESSIAITIHGMEVFRMEFGYDLQNRVNQIRTHTRNIGVNTYLNVKNYTYDTEGQLVAVAAQEPWGFHYDSNGNMLSLIYRGNTISMAYSNLDRIEKFGDGIYLYNSNGLVVQNAREENFHYNAKGLLIRAMKKGRFDVTYDYDHLDRLSVRKDNYGNITQFFYNNHEYPTQVTHIYSPRYGKLISLVYDDRGFLIFAQMFRHKYYIATDQCGTPVMVFNQYGETVREIMRSPYGHIVYDSNPYIYLPIDFCGGLLDQVTSLVHMPNGKIYDPLIGQWMSPQWENILDRLYSPRHLHPYRFNGNDPINAKIDTRDITDERLWLSKVGYSLSSLVPQMNMKTDILSKILPTQYNVRVGLPFGTASGFLSHLTENLQNKPLTSLSNFKANNVPRRAPFFYEKYPHDPLQMNLYSHRLSPILNKIFANNIGSSAEPPLGSGIIISRSSEGRAIVHSIPKANSIYRDVFTSVFNNTFILPFTTVVHGTLQDTIYFIKEDSWRSAEDKNQLKRLGSQFNITFHSEDRESKSDKVLDVRIHRTNTIINLRYGTTPDREKQRLLHHAKTIVLNKAWHKEREYLKIGLPTTRDWVGAEIDEIYKVGHLNNYDVEYIRDIQKYPELAYDPYNIKFVKKSSKKNKD</sequence>
<feature type="region of interest" description="Disordered" evidence="17">
    <location>
        <begin position="1"/>
        <end position="23"/>
    </location>
</feature>
<dbReference type="FunFam" id="2.10.25.10:FF:000021">
    <property type="entry name" value="Teneurin transmembrane protein 2"/>
    <property type="match status" value="2"/>
</dbReference>
<evidence type="ECO:0000256" key="4">
    <source>
        <dbReference type="ARBA" id="ARBA00022536"/>
    </source>
</evidence>
<comment type="caution">
    <text evidence="16">Lacks conserved residue(s) required for the propagation of feature annotation.</text>
</comment>
<dbReference type="PANTHER" id="PTHR11219">
    <property type="entry name" value="TENEURIN AND N-ACETYLGLUCOSAMINE-1-PHOSPHODIESTER ALPHA-N-ACETYLGLUCOSAMINIDASE"/>
    <property type="match status" value="1"/>
</dbReference>
<dbReference type="GO" id="GO:0031594">
    <property type="term" value="C:neuromuscular junction"/>
    <property type="evidence" value="ECO:0007669"/>
    <property type="project" value="UniProtKB-ARBA"/>
</dbReference>
<feature type="domain" description="EGF-like" evidence="19">
    <location>
        <begin position="369"/>
        <end position="405"/>
    </location>
</feature>
<keyword evidence="5" id="KW-0771">Synaptosome</keyword>
<dbReference type="EMBL" id="HBUF01344253">
    <property type="protein sequence ID" value="CAG6707561.1"/>
    <property type="molecule type" value="Transcribed_RNA"/>
</dbReference>
<dbReference type="InterPro" id="IPR056823">
    <property type="entry name" value="TEN-like_YD-shell"/>
</dbReference>
<name>A0A8D8UPN2_9HEMI</name>
<dbReference type="GO" id="GO:0007155">
    <property type="term" value="P:cell adhesion"/>
    <property type="evidence" value="ECO:0007669"/>
    <property type="project" value="UniProtKB-KW"/>
</dbReference>
<dbReference type="InterPro" id="IPR057629">
    <property type="entry name" value="Teneurin1-4_GBD"/>
</dbReference>
<dbReference type="InterPro" id="IPR056820">
    <property type="entry name" value="TEN_TTR-like"/>
</dbReference>
<dbReference type="PROSITE" id="PS50026">
    <property type="entry name" value="EGF_3"/>
    <property type="match status" value="2"/>
</dbReference>
<evidence type="ECO:0000256" key="9">
    <source>
        <dbReference type="ARBA" id="ARBA00022902"/>
    </source>
</evidence>
<feature type="domain" description="EGF-like" evidence="19">
    <location>
        <begin position="571"/>
        <end position="606"/>
    </location>
</feature>
<proteinExistence type="inferred from homology"/>
<evidence type="ECO:0000256" key="6">
    <source>
        <dbReference type="ARBA" id="ARBA00022692"/>
    </source>
</evidence>
<dbReference type="Pfam" id="PF25021">
    <property type="entry name" value="TEN_NHL"/>
    <property type="match status" value="1"/>
</dbReference>
<comment type="subcellular location">
    <subcellularLocation>
        <location evidence="1">Membrane</location>
        <topology evidence="1">Single-pass membrane protein</topology>
    </subcellularLocation>
    <subcellularLocation>
        <location evidence="13">Synapse</location>
        <location evidence="13">Synaptosome</location>
    </subcellularLocation>
    <subcellularLocation>
        <location evidence="14">Synaptic cell membrane</location>
    </subcellularLocation>
</comment>
<dbReference type="PROSITE" id="PS00022">
    <property type="entry name" value="EGF_1"/>
    <property type="match status" value="4"/>
</dbReference>
<dbReference type="Pfam" id="PF24329">
    <property type="entry name" value="FN-plug_TEN1-4"/>
    <property type="match status" value="1"/>
</dbReference>
<evidence type="ECO:0000256" key="5">
    <source>
        <dbReference type="ARBA" id="ARBA00022599"/>
    </source>
</evidence>
<dbReference type="GO" id="GO:0043025">
    <property type="term" value="C:neuronal cell body"/>
    <property type="evidence" value="ECO:0007669"/>
    <property type="project" value="UniProtKB-ARBA"/>
</dbReference>
<dbReference type="GO" id="GO:0008045">
    <property type="term" value="P:motor neuron axon guidance"/>
    <property type="evidence" value="ECO:0007669"/>
    <property type="project" value="TreeGrafter"/>
</dbReference>
<dbReference type="InterPro" id="IPR011042">
    <property type="entry name" value="6-blade_b-propeller_TolB-like"/>
</dbReference>
<dbReference type="Gene3D" id="2.180.10.10">
    <property type="entry name" value="RHS repeat-associated core"/>
    <property type="match status" value="2"/>
</dbReference>
<dbReference type="GO" id="GO:0048499">
    <property type="term" value="P:synaptic vesicle membrane organization"/>
    <property type="evidence" value="ECO:0007669"/>
    <property type="project" value="UniProtKB-ARBA"/>
</dbReference>
<dbReference type="GO" id="GO:0001941">
    <property type="term" value="P:postsynaptic membrane organization"/>
    <property type="evidence" value="ECO:0007669"/>
    <property type="project" value="UniProtKB-ARBA"/>
</dbReference>
<dbReference type="GO" id="GO:0097090">
    <property type="term" value="P:presynaptic membrane organization"/>
    <property type="evidence" value="ECO:0007669"/>
    <property type="project" value="UniProtKB-ARBA"/>
</dbReference>
<evidence type="ECO:0000256" key="8">
    <source>
        <dbReference type="ARBA" id="ARBA00022889"/>
    </source>
</evidence>
<dbReference type="Pfam" id="PF25023">
    <property type="entry name" value="TEN_YD-shell"/>
    <property type="match status" value="1"/>
</dbReference>
<dbReference type="Pfam" id="PF25024">
    <property type="entry name" value="EGF_TEN"/>
    <property type="match status" value="1"/>
</dbReference>
<evidence type="ECO:0000256" key="3">
    <source>
        <dbReference type="ARBA" id="ARBA00022475"/>
    </source>
</evidence>
<dbReference type="GO" id="GO:2000331">
    <property type="term" value="P:regulation of terminal button organization"/>
    <property type="evidence" value="ECO:0007669"/>
    <property type="project" value="UniProtKB-ARBA"/>
</dbReference>
<organism evidence="20">
    <name type="scientific">Cacopsylla melanoneura</name>
    <dbReference type="NCBI Taxonomy" id="428564"/>
    <lineage>
        <taxon>Eukaryota</taxon>
        <taxon>Metazoa</taxon>
        <taxon>Ecdysozoa</taxon>
        <taxon>Arthropoda</taxon>
        <taxon>Hexapoda</taxon>
        <taxon>Insecta</taxon>
        <taxon>Pterygota</taxon>
        <taxon>Neoptera</taxon>
        <taxon>Paraneoptera</taxon>
        <taxon>Hemiptera</taxon>
        <taxon>Sternorrhyncha</taxon>
        <taxon>Psylloidea</taxon>
        <taxon>Psyllidae</taxon>
        <taxon>Psyllinae</taxon>
        <taxon>Cacopsylla</taxon>
    </lineage>
</organism>
<dbReference type="GO" id="GO:0040017">
    <property type="term" value="P:positive regulation of locomotion"/>
    <property type="evidence" value="ECO:0007669"/>
    <property type="project" value="UniProtKB-ARBA"/>
</dbReference>
<dbReference type="InterPro" id="IPR051216">
    <property type="entry name" value="Teneurin"/>
</dbReference>
<keyword evidence="8" id="KW-0130">Cell adhesion</keyword>
<evidence type="ECO:0000256" key="1">
    <source>
        <dbReference type="ARBA" id="ARBA00004167"/>
    </source>
</evidence>
<dbReference type="GO" id="GO:0097060">
    <property type="term" value="C:synaptic membrane"/>
    <property type="evidence" value="ECO:0007669"/>
    <property type="project" value="UniProtKB-SubCell"/>
</dbReference>
<dbReference type="SMART" id="SM00181">
    <property type="entry name" value="EGF"/>
    <property type="match status" value="8"/>
</dbReference>
<evidence type="ECO:0000256" key="13">
    <source>
        <dbReference type="ARBA" id="ARBA00034102"/>
    </source>
</evidence>
<keyword evidence="4 16" id="KW-0245">EGF-like domain</keyword>
<dbReference type="GO" id="GO:0034110">
    <property type="term" value="P:regulation of homotypic cell-cell adhesion"/>
    <property type="evidence" value="ECO:0007669"/>
    <property type="project" value="UniProtKB-ARBA"/>
</dbReference>
<dbReference type="GO" id="GO:0016200">
    <property type="term" value="P:synaptic target attraction"/>
    <property type="evidence" value="ECO:0007669"/>
    <property type="project" value="UniProtKB-ARBA"/>
</dbReference>
<dbReference type="GO" id="GO:0048790">
    <property type="term" value="P:maintenance of presynaptic active zone structure"/>
    <property type="evidence" value="ECO:0007669"/>
    <property type="project" value="UniProtKB-ARBA"/>
</dbReference>
<dbReference type="FunFam" id="2.120.10.30:FF:000033">
    <property type="entry name" value="teneurin-a isoform X3"/>
    <property type="match status" value="1"/>
</dbReference>
<dbReference type="GO" id="GO:0043005">
    <property type="term" value="C:neuron projection"/>
    <property type="evidence" value="ECO:0007669"/>
    <property type="project" value="UniProtKB-KW"/>
</dbReference>
<dbReference type="SUPFAM" id="SSF63829">
    <property type="entry name" value="Calcium-dependent phosphotriesterase"/>
    <property type="match status" value="1"/>
</dbReference>
<keyword evidence="5" id="KW-0770">Synapse</keyword>
<evidence type="ECO:0000256" key="11">
    <source>
        <dbReference type="ARBA" id="ARBA00023136"/>
    </source>
</evidence>
<keyword evidence="11 18" id="KW-0472">Membrane</keyword>
<keyword evidence="12 16" id="KW-1015">Disulfide bond</keyword>
<evidence type="ECO:0000256" key="14">
    <source>
        <dbReference type="ARBA" id="ARBA00034109"/>
    </source>
</evidence>
<dbReference type="SUPFAM" id="SSF49464">
    <property type="entry name" value="Carboxypeptidase regulatory domain-like"/>
    <property type="match status" value="1"/>
</dbReference>
<dbReference type="InterPro" id="IPR028916">
    <property type="entry name" value="Tox-GHH_dom"/>
</dbReference>
<dbReference type="PANTHER" id="PTHR11219:SF69">
    <property type="entry name" value="TENEURIN-A"/>
    <property type="match status" value="1"/>
</dbReference>
<evidence type="ECO:0000256" key="2">
    <source>
        <dbReference type="ARBA" id="ARBA00009385"/>
    </source>
</evidence>